<evidence type="ECO:0000256" key="1">
    <source>
        <dbReference type="ARBA" id="ARBA00004651"/>
    </source>
</evidence>
<evidence type="ECO:0000313" key="10">
    <source>
        <dbReference type="Proteomes" id="UP001446032"/>
    </source>
</evidence>
<gene>
    <name evidence="9" type="ORF">WMO75_10735</name>
</gene>
<dbReference type="InterPro" id="IPR017850">
    <property type="entry name" value="Alkaline_phosphatase_core_sf"/>
</dbReference>
<protein>
    <submittedName>
        <fullName evidence="9">LTA synthase family protein</fullName>
    </submittedName>
</protein>
<reference evidence="9 10" key="1">
    <citation type="submission" date="2024-03" db="EMBL/GenBank/DDBJ databases">
        <title>Human intestinal bacterial collection.</title>
        <authorList>
            <person name="Pauvert C."/>
            <person name="Hitch T.C.A."/>
            <person name="Clavel T."/>
        </authorList>
    </citation>
    <scope>NUCLEOTIDE SEQUENCE [LARGE SCALE GENOMIC DNA]</scope>
    <source>
        <strain evidence="9 10">CLA-AA-H95</strain>
    </source>
</reference>
<keyword evidence="3" id="KW-1003">Cell membrane</keyword>
<dbReference type="PANTHER" id="PTHR47371">
    <property type="entry name" value="LIPOTEICHOIC ACID SYNTHASE"/>
    <property type="match status" value="1"/>
</dbReference>
<feature type="transmembrane region" description="Helical" evidence="7">
    <location>
        <begin position="146"/>
        <end position="165"/>
    </location>
</feature>
<name>A0ABV1AKV7_9FIRM</name>
<dbReference type="SUPFAM" id="SSF53649">
    <property type="entry name" value="Alkaline phosphatase-like"/>
    <property type="match status" value="1"/>
</dbReference>
<dbReference type="CDD" id="cd16015">
    <property type="entry name" value="LTA_synthase"/>
    <property type="match status" value="1"/>
</dbReference>
<comment type="subcellular location">
    <subcellularLocation>
        <location evidence="1">Cell membrane</location>
        <topology evidence="1">Multi-pass membrane protein</topology>
    </subcellularLocation>
</comment>
<feature type="transmembrane region" description="Helical" evidence="7">
    <location>
        <begin position="96"/>
        <end position="114"/>
    </location>
</feature>
<dbReference type="Pfam" id="PF00884">
    <property type="entry name" value="Sulfatase"/>
    <property type="match status" value="1"/>
</dbReference>
<evidence type="ECO:0000256" key="6">
    <source>
        <dbReference type="ARBA" id="ARBA00023136"/>
    </source>
</evidence>
<evidence type="ECO:0000313" key="9">
    <source>
        <dbReference type="EMBL" id="MEQ2358804.1"/>
    </source>
</evidence>
<dbReference type="Gene3D" id="3.40.720.10">
    <property type="entry name" value="Alkaline Phosphatase, subunit A"/>
    <property type="match status" value="1"/>
</dbReference>
<evidence type="ECO:0000259" key="8">
    <source>
        <dbReference type="Pfam" id="PF00884"/>
    </source>
</evidence>
<keyword evidence="6 7" id="KW-0472">Membrane</keyword>
<feature type="transmembrane region" description="Helical" evidence="7">
    <location>
        <begin position="70"/>
        <end position="89"/>
    </location>
</feature>
<evidence type="ECO:0000256" key="4">
    <source>
        <dbReference type="ARBA" id="ARBA00022692"/>
    </source>
</evidence>
<keyword evidence="4 7" id="KW-0812">Transmembrane</keyword>
<dbReference type="InterPro" id="IPR050448">
    <property type="entry name" value="OpgB/LTA_synthase_biosynth"/>
</dbReference>
<evidence type="ECO:0000256" key="2">
    <source>
        <dbReference type="ARBA" id="ARBA00004936"/>
    </source>
</evidence>
<feature type="domain" description="Sulfatase N-terminal" evidence="8">
    <location>
        <begin position="268"/>
        <end position="565"/>
    </location>
</feature>
<evidence type="ECO:0000256" key="7">
    <source>
        <dbReference type="SAM" id="Phobius"/>
    </source>
</evidence>
<sequence length="635" mass="73064">MKEEKESIQAKSGSRTSLPGYIISVLLLVASPVVMFCAVQMITWLSGQKQLGHIMFRNVVKSLTEIPVDYVIKNMWIYIAVLFVLILIFRKIRWAVLVYGVLLTVITLVNYYVVMFRGQAFMLLDVLGMGTAADVMGNYSFTVPRHLKIILFFEAAFLIFQFVFQKLELGKKSRKNLICRMGSLVILFIVAVQALPLLKNAQGVNLWNVNKDYTQKGYLYTLLLEARYISVEKPDGYSQQKVDEILAENEKETSEEKKTAAGNQTVPQNIIMIMNESLADFESTGDLQTDTEILPFIHSLNKNVTYGKLHVPTFGGGTARSEYEALTGNSIQFFPAACQPYELYVRDPEYGLADILGSQDYEPVAMHPNNASNWNRSKVYVRMGFDEFLSIENWGDEFCDRVRKHYYSDATVYDKIIKMYEDKEEDQKLFTFCVTMQNHGGYDETTNGEDYEPDVKLNYDEEYPYAETYLSLARQSDLAFKDLLTYFEKVDEPTMIVMFGDHWPQLEDGFFEQLLGKKKSSLETIESQITYTTPYIIWTNYPSETKEEDISCNYLGSSMLEKAGVQLTEYEQFLANLKEELPIIGVGAVCDKDGNWYTMDDLPEKYQTLLNEYQILQYNNQFEKKQIRESAFTVE</sequence>
<comment type="pathway">
    <text evidence="2">Cell wall biogenesis; lipoteichoic acid biosynthesis.</text>
</comment>
<keyword evidence="5 7" id="KW-1133">Transmembrane helix</keyword>
<evidence type="ECO:0000256" key="5">
    <source>
        <dbReference type="ARBA" id="ARBA00022989"/>
    </source>
</evidence>
<comment type="caution">
    <text evidence="9">The sequence shown here is derived from an EMBL/GenBank/DDBJ whole genome shotgun (WGS) entry which is preliminary data.</text>
</comment>
<dbReference type="RefSeq" id="WP_118698105.1">
    <property type="nucleotide sequence ID" value="NZ_JBBMEI010000031.1"/>
</dbReference>
<feature type="transmembrane region" description="Helical" evidence="7">
    <location>
        <begin position="177"/>
        <end position="198"/>
    </location>
</feature>
<dbReference type="PANTHER" id="PTHR47371:SF3">
    <property type="entry name" value="PHOSPHOGLYCEROL TRANSFERASE I"/>
    <property type="match status" value="1"/>
</dbReference>
<organism evidence="9 10">
    <name type="scientific">Blautia intestinihominis</name>
    <dbReference type="NCBI Taxonomy" id="3133152"/>
    <lineage>
        <taxon>Bacteria</taxon>
        <taxon>Bacillati</taxon>
        <taxon>Bacillota</taxon>
        <taxon>Clostridia</taxon>
        <taxon>Lachnospirales</taxon>
        <taxon>Lachnospiraceae</taxon>
        <taxon>Blautia</taxon>
    </lineage>
</organism>
<dbReference type="InterPro" id="IPR000917">
    <property type="entry name" value="Sulfatase_N"/>
</dbReference>
<evidence type="ECO:0000256" key="3">
    <source>
        <dbReference type="ARBA" id="ARBA00022475"/>
    </source>
</evidence>
<keyword evidence="10" id="KW-1185">Reference proteome</keyword>
<accession>A0ABV1AKV7</accession>
<proteinExistence type="predicted"/>
<feature type="transmembrane region" description="Helical" evidence="7">
    <location>
        <begin position="21"/>
        <end position="45"/>
    </location>
</feature>
<dbReference type="EMBL" id="JBBMEI010000031">
    <property type="protein sequence ID" value="MEQ2358804.1"/>
    <property type="molecule type" value="Genomic_DNA"/>
</dbReference>
<dbReference type="Proteomes" id="UP001446032">
    <property type="component" value="Unassembled WGS sequence"/>
</dbReference>